<gene>
    <name evidence="2" type="ORF">OPDIPICF_03642</name>
</gene>
<evidence type="ECO:0000313" key="2">
    <source>
        <dbReference type="EMBL" id="CAA0125838.1"/>
    </source>
</evidence>
<evidence type="ECO:0000313" key="3">
    <source>
        <dbReference type="Proteomes" id="UP000441399"/>
    </source>
</evidence>
<dbReference type="AlphaFoldDB" id="A0A5S9QZJ0"/>
<feature type="signal peptide" evidence="1">
    <location>
        <begin position="1"/>
        <end position="17"/>
    </location>
</feature>
<evidence type="ECO:0000256" key="1">
    <source>
        <dbReference type="SAM" id="SignalP"/>
    </source>
</evidence>
<keyword evidence="3" id="KW-1185">Reference proteome</keyword>
<proteinExistence type="predicted"/>
<name>A0A5S9QZJ0_9GAMM</name>
<organism evidence="2 3">
    <name type="scientific">BD1-7 clade bacterium</name>
    <dbReference type="NCBI Taxonomy" id="2029982"/>
    <lineage>
        <taxon>Bacteria</taxon>
        <taxon>Pseudomonadati</taxon>
        <taxon>Pseudomonadota</taxon>
        <taxon>Gammaproteobacteria</taxon>
        <taxon>Cellvibrionales</taxon>
        <taxon>Spongiibacteraceae</taxon>
        <taxon>BD1-7 clade</taxon>
    </lineage>
</organism>
<sequence length="336" mass="37562">MRVLLMALLFLAFPAMAQQAKQVESEDVHPNENDKKVEAELKRIGKEGVDQANSGTGVSTKLVNESPRQKELEERWTNFLPIFGKQARERGYALPAPFGVTVVYLDQRQPFNLLGVDVFLKGSDQPLPPSFATYEIENLRVHDSTTTVRFDMWLLPFLNTYFFFGRTEALSVGKLNVCIEGTCPPQFSDLPFDVRFIGNNTGAGFTLAGGISEWFASFDLNYTLSDLDIAIEPATSLVMSIRTGWNGDIGVGNASFYVGSVYEDIRQTLDITAFPIENLPPELTPRLVRVTQEVEDPTNYIVGGRWNFWDGMEVAVEGSVGIGKRDQILGYLSYRF</sequence>
<reference evidence="2 3" key="1">
    <citation type="submission" date="2019-11" db="EMBL/GenBank/DDBJ databases">
        <authorList>
            <person name="Holert J."/>
        </authorList>
    </citation>
    <scope>NUCLEOTIDE SEQUENCE [LARGE SCALE GENOMIC DNA]</scope>
    <source>
        <strain evidence="2">SB11_3</strain>
    </source>
</reference>
<keyword evidence="1" id="KW-0732">Signal</keyword>
<accession>A0A5S9QZJ0</accession>
<feature type="chain" id="PRO_5025066475" evidence="1">
    <location>
        <begin position="18"/>
        <end position="336"/>
    </location>
</feature>
<protein>
    <submittedName>
        <fullName evidence="2">Uncharacterized protein</fullName>
    </submittedName>
</protein>
<dbReference type="EMBL" id="CACSIO010000062">
    <property type="protein sequence ID" value="CAA0125838.1"/>
    <property type="molecule type" value="Genomic_DNA"/>
</dbReference>
<dbReference type="Proteomes" id="UP000441399">
    <property type="component" value="Unassembled WGS sequence"/>
</dbReference>